<reference evidence="7" key="3">
    <citation type="submission" date="2022-01" db="UniProtKB">
        <authorList>
            <consortium name="EnsemblPlants"/>
        </authorList>
    </citation>
    <scope>IDENTIFICATION</scope>
    <source>
        <strain evidence="7">subsp. vulgare</strain>
    </source>
</reference>
<feature type="domain" description="SKP1 component POZ" evidence="6">
    <location>
        <begin position="9"/>
        <end position="74"/>
    </location>
</feature>
<dbReference type="Gramene" id="HORVU.MOREX.r3.3HG0322200.1">
    <property type="protein sequence ID" value="HORVU.MOREX.r3.3HG0322200.1.CDS1"/>
    <property type="gene ID" value="HORVU.MOREX.r3.3HG0322200"/>
</dbReference>
<evidence type="ECO:0000256" key="4">
    <source>
        <dbReference type="PIRNR" id="PIRNR028729"/>
    </source>
</evidence>
<dbReference type="GO" id="GO:0016567">
    <property type="term" value="P:protein ubiquitination"/>
    <property type="evidence" value="ECO:0007669"/>
    <property type="project" value="UniProtKB-UniRule"/>
</dbReference>
<dbReference type="InterPro" id="IPR016897">
    <property type="entry name" value="SKP1"/>
</dbReference>
<dbReference type="InterPro" id="IPR001232">
    <property type="entry name" value="SKP1-like"/>
</dbReference>
<keyword evidence="8" id="KW-1185">Reference proteome</keyword>
<comment type="subunit">
    <text evidence="4">Part of a SCF (SKP1-cullin-F-box) protein ligase complex.</text>
</comment>
<dbReference type="SMART" id="SM00512">
    <property type="entry name" value="Skp1"/>
    <property type="match status" value="1"/>
</dbReference>
<dbReference type="InterPro" id="IPR011333">
    <property type="entry name" value="SKP1/BTB/POZ_sf"/>
</dbReference>
<dbReference type="EnsemblPlants" id="HORVU.MOREX.r3.3HG0322200.1">
    <property type="protein sequence ID" value="HORVU.MOREX.r3.3HG0322200.1.CDS1"/>
    <property type="gene ID" value="HORVU.MOREX.r3.3HG0322200"/>
</dbReference>
<comment type="function">
    <text evidence="4">Involved in ubiquitination and subsequent proteasomal degradation of target proteins. Together with CUL1, RBX1 and a F-box protein, it forms a SCF E3 ubiquitin ligase complex. The functional specificity of this complex depends on the type of F-box protein. In the SCF complex, it serves as an adapter that links the F-box protein to CUL1.</text>
</comment>
<dbReference type="GO" id="GO:0097602">
    <property type="term" value="F:cullin family protein binding"/>
    <property type="evidence" value="ECO:0000318"/>
    <property type="project" value="GO_Central"/>
</dbReference>
<evidence type="ECO:0000256" key="1">
    <source>
        <dbReference type="ARBA" id="ARBA00004906"/>
    </source>
</evidence>
<dbReference type="GO" id="GO:0009867">
    <property type="term" value="P:jasmonic acid mediated signaling pathway"/>
    <property type="evidence" value="ECO:0007669"/>
    <property type="project" value="UniProtKB-ARBA"/>
</dbReference>
<dbReference type="CDD" id="cd18322">
    <property type="entry name" value="BTB_POZ_SKP1"/>
    <property type="match status" value="1"/>
</dbReference>
<dbReference type="Pfam" id="PF03931">
    <property type="entry name" value="Skp1_POZ"/>
    <property type="match status" value="1"/>
</dbReference>
<dbReference type="Proteomes" id="UP000011116">
    <property type="component" value="Chromosome 3H"/>
</dbReference>
<dbReference type="Gene3D" id="3.30.710.10">
    <property type="entry name" value="Potassium Channel Kv1.1, Chain A"/>
    <property type="match status" value="1"/>
</dbReference>
<protein>
    <recommendedName>
        <fullName evidence="4">SKP1-like protein</fullName>
    </recommendedName>
</protein>
<dbReference type="InterPro" id="IPR036296">
    <property type="entry name" value="SKP1-like_dim_sf"/>
</dbReference>
<dbReference type="SMR" id="A0A8I7BB55"/>
<dbReference type="GO" id="GO:0005634">
    <property type="term" value="C:nucleus"/>
    <property type="evidence" value="ECO:0000318"/>
    <property type="project" value="GO_Central"/>
</dbReference>
<feature type="domain" description="SKP1 component dimerisation" evidence="5">
    <location>
        <begin position="121"/>
        <end position="168"/>
    </location>
</feature>
<evidence type="ECO:0000313" key="7">
    <source>
        <dbReference type="EnsemblPlants" id="HORVU.MOREX.r3.3HG0322200.1.CDS1"/>
    </source>
</evidence>
<name>A0A8I7BB55_HORVV</name>
<dbReference type="Pfam" id="PF01466">
    <property type="entry name" value="Skp1"/>
    <property type="match status" value="1"/>
</dbReference>
<dbReference type="UniPathway" id="UPA00143"/>
<organism evidence="7 8">
    <name type="scientific">Hordeum vulgare subsp. vulgare</name>
    <name type="common">Domesticated barley</name>
    <dbReference type="NCBI Taxonomy" id="112509"/>
    <lineage>
        <taxon>Eukaryota</taxon>
        <taxon>Viridiplantae</taxon>
        <taxon>Streptophyta</taxon>
        <taxon>Embryophyta</taxon>
        <taxon>Tracheophyta</taxon>
        <taxon>Spermatophyta</taxon>
        <taxon>Magnoliopsida</taxon>
        <taxon>Liliopsida</taxon>
        <taxon>Poales</taxon>
        <taxon>Poaceae</taxon>
        <taxon>BOP clade</taxon>
        <taxon>Pooideae</taxon>
        <taxon>Triticodae</taxon>
        <taxon>Triticeae</taxon>
        <taxon>Hordeinae</taxon>
        <taxon>Hordeum</taxon>
    </lineage>
</organism>
<keyword evidence="3 4" id="KW-0833">Ubl conjugation pathway</keyword>
<dbReference type="AlphaFoldDB" id="A0A8I7BB55"/>
<dbReference type="GO" id="GO:0005737">
    <property type="term" value="C:cytoplasm"/>
    <property type="evidence" value="ECO:0000318"/>
    <property type="project" value="GO_Central"/>
</dbReference>
<dbReference type="SUPFAM" id="SSF54695">
    <property type="entry name" value="POZ domain"/>
    <property type="match status" value="1"/>
</dbReference>
<reference evidence="7" key="2">
    <citation type="submission" date="2020-10" db="EMBL/GenBank/DDBJ databases">
        <authorList>
            <person name="Scholz U."/>
            <person name="Mascher M."/>
            <person name="Fiebig A."/>
        </authorList>
    </citation>
    <scope>NUCLEOTIDE SEQUENCE [LARGE SCALE GENOMIC DNA]</scope>
    <source>
        <strain evidence="7">cv. Morex</strain>
    </source>
</reference>
<dbReference type="GO" id="GO:0031146">
    <property type="term" value="P:SCF-dependent proteasomal ubiquitin-dependent protein catabolic process"/>
    <property type="evidence" value="ECO:0000318"/>
    <property type="project" value="GO_Central"/>
</dbReference>
<dbReference type="SUPFAM" id="SSF81382">
    <property type="entry name" value="Skp1 dimerisation domain-like"/>
    <property type="match status" value="1"/>
</dbReference>
<comment type="similarity">
    <text evidence="2 4">Belongs to the SKP1 family.</text>
</comment>
<evidence type="ECO:0000256" key="2">
    <source>
        <dbReference type="ARBA" id="ARBA00009993"/>
    </source>
</evidence>
<sequence length="170" mass="19450">MSSSTNDKKMVRLRSSDGEEFEVAEKAISAASGMIKGMLEDNEEDCVVVANNVITLPNVAGPILSRVLQYVNRHYDQDDALYYLYVPTADDPLKRFDDQFVHVDQDTLFDLIAAANYLHIQGLLDLTCRTVADQMLGKTTEELRRHFHIVNDYTPDEEEEVRTETSWCWQ</sequence>
<dbReference type="FunFam" id="3.30.710.10:FF:000026">
    <property type="entry name" value="E3 ubiquitin ligase complex SCF subunit"/>
    <property type="match status" value="1"/>
</dbReference>
<dbReference type="InterPro" id="IPR016073">
    <property type="entry name" value="Skp1_comp_POZ"/>
</dbReference>
<proteinExistence type="inferred from homology"/>
<comment type="pathway">
    <text evidence="1 4">Protein modification; protein ubiquitination.</text>
</comment>
<accession>A0A8I7BB55</accession>
<evidence type="ECO:0000259" key="6">
    <source>
        <dbReference type="Pfam" id="PF03931"/>
    </source>
</evidence>
<dbReference type="PANTHER" id="PTHR11165">
    <property type="entry name" value="SKP1"/>
    <property type="match status" value="1"/>
</dbReference>
<evidence type="ECO:0000313" key="8">
    <source>
        <dbReference type="Proteomes" id="UP000011116"/>
    </source>
</evidence>
<dbReference type="PIRSF" id="PIRSF028729">
    <property type="entry name" value="E3_ubiquit_lig_SCF_Skp"/>
    <property type="match status" value="1"/>
</dbReference>
<evidence type="ECO:0000259" key="5">
    <source>
        <dbReference type="Pfam" id="PF01466"/>
    </source>
</evidence>
<evidence type="ECO:0000256" key="3">
    <source>
        <dbReference type="ARBA" id="ARBA00022786"/>
    </source>
</evidence>
<dbReference type="InterPro" id="IPR016072">
    <property type="entry name" value="Skp1_comp_dimer"/>
</dbReference>
<reference evidence="8" key="1">
    <citation type="journal article" date="2012" name="Nature">
        <title>A physical, genetic and functional sequence assembly of the barley genome.</title>
        <authorList>
            <consortium name="The International Barley Genome Sequencing Consortium"/>
            <person name="Mayer K.F."/>
            <person name="Waugh R."/>
            <person name="Brown J.W."/>
            <person name="Schulman A."/>
            <person name="Langridge P."/>
            <person name="Platzer M."/>
            <person name="Fincher G.B."/>
            <person name="Muehlbauer G.J."/>
            <person name="Sato K."/>
            <person name="Close T.J."/>
            <person name="Wise R.P."/>
            <person name="Stein N."/>
        </authorList>
    </citation>
    <scope>NUCLEOTIDE SEQUENCE [LARGE SCALE GENOMIC DNA]</scope>
    <source>
        <strain evidence="8">cv. Morex</strain>
    </source>
</reference>